<sequence length="214" mass="23780">MSDRSAKGSVSVISVDDHKHTESLSALLNRLADEAGPRVTLRQLAEALDERSFGAFLLVFSIPNLIPLPPGATLVLGLPLIVIAWQIVAGRNKIWLPERLANYSLEKKTLQKIVKRCDPWLKWMEAWVRPRHWPLRSDLTERLFGLYILFLAFIVVVPIPFGNWLPAFAIATIGLAHTEQDGNCLAVGSIIGIIATLLFSFVLFLTTAIFNSVV</sequence>
<dbReference type="Pfam" id="PF06055">
    <property type="entry name" value="ExoD"/>
    <property type="match status" value="1"/>
</dbReference>
<keyword evidence="3" id="KW-1185">Reference proteome</keyword>
<dbReference type="PIRSF" id="PIRSF033239">
    <property type="entry name" value="ExoD"/>
    <property type="match status" value="1"/>
</dbReference>
<dbReference type="RefSeq" id="WP_267989290.1">
    <property type="nucleotide sequence ID" value="NZ_JAPJZI010000001.1"/>
</dbReference>
<keyword evidence="1" id="KW-0812">Transmembrane</keyword>
<organism evidence="2 3">
    <name type="scientific">Hoeflea prorocentri</name>
    <dbReference type="NCBI Taxonomy" id="1922333"/>
    <lineage>
        <taxon>Bacteria</taxon>
        <taxon>Pseudomonadati</taxon>
        <taxon>Pseudomonadota</taxon>
        <taxon>Alphaproteobacteria</taxon>
        <taxon>Hyphomicrobiales</taxon>
        <taxon>Rhizobiaceae</taxon>
        <taxon>Hoeflea</taxon>
    </lineage>
</organism>
<proteinExistence type="predicted"/>
<evidence type="ECO:0000256" key="1">
    <source>
        <dbReference type="SAM" id="Phobius"/>
    </source>
</evidence>
<dbReference type="AlphaFoldDB" id="A0A9X3UIZ6"/>
<evidence type="ECO:0000313" key="2">
    <source>
        <dbReference type="EMBL" id="MDA5397844.1"/>
    </source>
</evidence>
<dbReference type="PANTHER" id="PTHR41795">
    <property type="entry name" value="EXOPOLYSACCHARIDE SYNTHESIS PROTEIN"/>
    <property type="match status" value="1"/>
</dbReference>
<protein>
    <submittedName>
        <fullName evidence="2">Exopolysaccharide biosynthesis protein</fullName>
    </submittedName>
</protein>
<dbReference type="InterPro" id="IPR010331">
    <property type="entry name" value="ExoD"/>
</dbReference>
<feature type="transmembrane region" description="Helical" evidence="1">
    <location>
        <begin position="72"/>
        <end position="89"/>
    </location>
</feature>
<keyword evidence="1" id="KW-1133">Transmembrane helix</keyword>
<dbReference type="Proteomes" id="UP001151234">
    <property type="component" value="Unassembled WGS sequence"/>
</dbReference>
<dbReference type="PANTHER" id="PTHR41795:SF1">
    <property type="entry name" value="EXOPOLYSACCHARIDE SYNTHESIS PROTEIN"/>
    <property type="match status" value="1"/>
</dbReference>
<gene>
    <name evidence="2" type="ORF">OQ273_04585</name>
</gene>
<reference evidence="2" key="1">
    <citation type="submission" date="2022-11" db="EMBL/GenBank/DDBJ databases">
        <title>Draft genome sequence of Hoeflea poritis E7-10 and Hoeflea prorocentri PM5-8, separated from scleractinian coral Porites lutea and marine dinoflagellate.</title>
        <authorList>
            <person name="Zhang G."/>
            <person name="Wei Q."/>
            <person name="Cai L."/>
        </authorList>
    </citation>
    <scope>NUCLEOTIDE SEQUENCE</scope>
    <source>
        <strain evidence="2">PM5-8</strain>
    </source>
</reference>
<evidence type="ECO:0000313" key="3">
    <source>
        <dbReference type="Proteomes" id="UP001151234"/>
    </source>
</evidence>
<accession>A0A9X3UIZ6</accession>
<dbReference type="EMBL" id="JAPJZI010000001">
    <property type="protein sequence ID" value="MDA5397844.1"/>
    <property type="molecule type" value="Genomic_DNA"/>
</dbReference>
<name>A0A9X3UIZ6_9HYPH</name>
<feature type="transmembrane region" description="Helical" evidence="1">
    <location>
        <begin position="185"/>
        <end position="210"/>
    </location>
</feature>
<keyword evidence="1" id="KW-0472">Membrane</keyword>
<feature type="transmembrane region" description="Helical" evidence="1">
    <location>
        <begin position="144"/>
        <end position="165"/>
    </location>
</feature>
<comment type="caution">
    <text evidence="2">The sequence shown here is derived from an EMBL/GenBank/DDBJ whole genome shotgun (WGS) entry which is preliminary data.</text>
</comment>